<dbReference type="PROSITE" id="PS50011">
    <property type="entry name" value="PROTEIN_KINASE_DOM"/>
    <property type="match status" value="1"/>
</dbReference>
<reference evidence="6 7" key="1">
    <citation type="journal article" date="2004" name="Science">
        <title>The genome of the diatom Thalassiosira pseudonana: ecology, evolution, and metabolism.</title>
        <authorList>
            <person name="Armbrust E.V."/>
            <person name="Berges J.A."/>
            <person name="Bowler C."/>
            <person name="Green B.R."/>
            <person name="Martinez D."/>
            <person name="Putnam N.H."/>
            <person name="Zhou S."/>
            <person name="Allen A.E."/>
            <person name="Apt K.E."/>
            <person name="Bechner M."/>
            <person name="Brzezinski M.A."/>
            <person name="Chaal B.K."/>
            <person name="Chiovitti A."/>
            <person name="Davis A.K."/>
            <person name="Demarest M.S."/>
            <person name="Detter J.C."/>
            <person name="Glavina T."/>
            <person name="Goodstein D."/>
            <person name="Hadi M.Z."/>
            <person name="Hellsten U."/>
            <person name="Hildebrand M."/>
            <person name="Jenkins B.D."/>
            <person name="Jurka J."/>
            <person name="Kapitonov V.V."/>
            <person name="Kroger N."/>
            <person name="Lau W.W."/>
            <person name="Lane T.W."/>
            <person name="Larimer F.W."/>
            <person name="Lippmeier J.C."/>
            <person name="Lucas S."/>
            <person name="Medina M."/>
            <person name="Montsant A."/>
            <person name="Obornik M."/>
            <person name="Parker M.S."/>
            <person name="Palenik B."/>
            <person name="Pazour G.J."/>
            <person name="Richardson P.M."/>
            <person name="Rynearson T.A."/>
            <person name="Saito M.A."/>
            <person name="Schwartz D.C."/>
            <person name="Thamatrakoln K."/>
            <person name="Valentin K."/>
            <person name="Vardi A."/>
            <person name="Wilkerson F.P."/>
            <person name="Rokhsar D.S."/>
        </authorList>
    </citation>
    <scope>NUCLEOTIDE SEQUENCE [LARGE SCALE GENOMIC DNA]</scope>
    <source>
        <strain evidence="6 7">CCMP1335</strain>
    </source>
</reference>
<dbReference type="InParanoid" id="B8LBI9"/>
<keyword evidence="7" id="KW-1185">Reference proteome</keyword>
<dbReference type="PANTHER" id="PTHR44329">
    <property type="entry name" value="SERINE/THREONINE-PROTEIN KINASE TNNI3K-RELATED"/>
    <property type="match status" value="1"/>
</dbReference>
<dbReference type="SUPFAM" id="SSF56112">
    <property type="entry name" value="Protein kinase-like (PK-like)"/>
    <property type="match status" value="1"/>
</dbReference>
<dbReference type="HOGENOM" id="CLU_443149_0_0_1"/>
<dbReference type="GO" id="GO:0005737">
    <property type="term" value="C:cytoplasm"/>
    <property type="evidence" value="ECO:0000318"/>
    <property type="project" value="GO_Central"/>
</dbReference>
<dbReference type="eggNOG" id="KOG0192">
    <property type="taxonomic scope" value="Eukaryota"/>
</dbReference>
<gene>
    <name evidence="6" type="ORF">THAPSDRAFT_8879</name>
</gene>
<dbReference type="PaxDb" id="35128-Thaps8879"/>
<dbReference type="AlphaFoldDB" id="B8LBI9"/>
<feature type="domain" description="Protein kinase" evidence="5">
    <location>
        <begin position="210"/>
        <end position="587"/>
    </location>
</feature>
<dbReference type="GO" id="GO:0005524">
    <property type="term" value="F:ATP binding"/>
    <property type="evidence" value="ECO:0007669"/>
    <property type="project" value="UniProtKB-UniRule"/>
</dbReference>
<protein>
    <recommendedName>
        <fullName evidence="5">Protein kinase domain-containing protein</fullName>
    </recommendedName>
</protein>
<proteinExistence type="predicted"/>
<dbReference type="GO" id="GO:0004672">
    <property type="term" value="F:protein kinase activity"/>
    <property type="evidence" value="ECO:0000318"/>
    <property type="project" value="GO_Central"/>
</dbReference>
<dbReference type="GeneID" id="7445416"/>
<dbReference type="InterPro" id="IPR000719">
    <property type="entry name" value="Prot_kinase_dom"/>
</dbReference>
<dbReference type="InterPro" id="IPR017441">
    <property type="entry name" value="Protein_kinase_ATP_BS"/>
</dbReference>
<evidence type="ECO:0000259" key="5">
    <source>
        <dbReference type="PROSITE" id="PS50011"/>
    </source>
</evidence>
<evidence type="ECO:0000313" key="7">
    <source>
        <dbReference type="Proteomes" id="UP000001449"/>
    </source>
</evidence>
<keyword evidence="2 3" id="KW-0067">ATP-binding</keyword>
<dbReference type="GO" id="GO:0007165">
    <property type="term" value="P:signal transduction"/>
    <property type="evidence" value="ECO:0000318"/>
    <property type="project" value="GO_Central"/>
</dbReference>
<feature type="region of interest" description="Disordered" evidence="4">
    <location>
        <begin position="97"/>
        <end position="144"/>
    </location>
</feature>
<name>B8LBI9_THAPS</name>
<dbReference type="STRING" id="35128.B8LBI9"/>
<dbReference type="PROSITE" id="PS00107">
    <property type="entry name" value="PROTEIN_KINASE_ATP"/>
    <property type="match status" value="1"/>
</dbReference>
<dbReference type="InterPro" id="IPR011009">
    <property type="entry name" value="Kinase-like_dom_sf"/>
</dbReference>
<dbReference type="RefSeq" id="XP_002296494.1">
    <property type="nucleotide sequence ID" value="XM_002296458.1"/>
</dbReference>
<dbReference type="EMBL" id="DS999415">
    <property type="protein sequence ID" value="EED87190.1"/>
    <property type="molecule type" value="Genomic_DNA"/>
</dbReference>
<reference evidence="6 7" key="2">
    <citation type="journal article" date="2008" name="Nature">
        <title>The Phaeodactylum genome reveals the evolutionary history of diatom genomes.</title>
        <authorList>
            <person name="Bowler C."/>
            <person name="Allen A.E."/>
            <person name="Badger J.H."/>
            <person name="Grimwood J."/>
            <person name="Jabbari K."/>
            <person name="Kuo A."/>
            <person name="Maheswari U."/>
            <person name="Martens C."/>
            <person name="Maumus F."/>
            <person name="Otillar R.P."/>
            <person name="Rayko E."/>
            <person name="Salamov A."/>
            <person name="Vandepoele K."/>
            <person name="Beszteri B."/>
            <person name="Gruber A."/>
            <person name="Heijde M."/>
            <person name="Katinka M."/>
            <person name="Mock T."/>
            <person name="Valentin K."/>
            <person name="Verret F."/>
            <person name="Berges J.A."/>
            <person name="Brownlee C."/>
            <person name="Cadoret J.P."/>
            <person name="Chiovitti A."/>
            <person name="Choi C.J."/>
            <person name="Coesel S."/>
            <person name="De Martino A."/>
            <person name="Detter J.C."/>
            <person name="Durkin C."/>
            <person name="Falciatore A."/>
            <person name="Fournet J."/>
            <person name="Haruta M."/>
            <person name="Huysman M.J."/>
            <person name="Jenkins B.D."/>
            <person name="Jiroutova K."/>
            <person name="Jorgensen R.E."/>
            <person name="Joubert Y."/>
            <person name="Kaplan A."/>
            <person name="Kroger N."/>
            <person name="Kroth P.G."/>
            <person name="La Roche J."/>
            <person name="Lindquist E."/>
            <person name="Lommer M."/>
            <person name="Martin-Jezequel V."/>
            <person name="Lopez P.J."/>
            <person name="Lucas S."/>
            <person name="Mangogna M."/>
            <person name="McGinnis K."/>
            <person name="Medlin L.K."/>
            <person name="Montsant A."/>
            <person name="Oudot-Le Secq M.P."/>
            <person name="Napoli C."/>
            <person name="Obornik M."/>
            <person name="Parker M.S."/>
            <person name="Petit J.L."/>
            <person name="Porcel B.M."/>
            <person name="Poulsen N."/>
            <person name="Robison M."/>
            <person name="Rychlewski L."/>
            <person name="Rynearson T.A."/>
            <person name="Schmutz J."/>
            <person name="Shapiro H."/>
            <person name="Siaut M."/>
            <person name="Stanley M."/>
            <person name="Sussman M.R."/>
            <person name="Taylor A.R."/>
            <person name="Vardi A."/>
            <person name="von Dassow P."/>
            <person name="Vyverman W."/>
            <person name="Willis A."/>
            <person name="Wyrwicz L.S."/>
            <person name="Rokhsar D.S."/>
            <person name="Weissenbach J."/>
            <person name="Armbrust E.V."/>
            <person name="Green B.R."/>
            <person name="Van de Peer Y."/>
            <person name="Grigoriev I.V."/>
        </authorList>
    </citation>
    <scope>NUCLEOTIDE SEQUENCE [LARGE SCALE GENOMIC DNA]</scope>
    <source>
        <strain evidence="6 7">CCMP1335</strain>
    </source>
</reference>
<feature type="binding site" evidence="3">
    <location>
        <position position="527"/>
    </location>
    <ligand>
        <name>ATP</name>
        <dbReference type="ChEBI" id="CHEBI:30616"/>
    </ligand>
</feature>
<dbReference type="SMART" id="SM00220">
    <property type="entry name" value="S_TKc"/>
    <property type="match status" value="1"/>
</dbReference>
<dbReference type="PANTHER" id="PTHR44329:SF298">
    <property type="entry name" value="MIXED LINEAGE KINASE DOMAIN-LIKE PROTEIN"/>
    <property type="match status" value="1"/>
</dbReference>
<dbReference type="Proteomes" id="UP000001449">
    <property type="component" value="Chromosome 11"/>
</dbReference>
<evidence type="ECO:0000313" key="6">
    <source>
        <dbReference type="EMBL" id="EED87190.1"/>
    </source>
</evidence>
<evidence type="ECO:0000256" key="3">
    <source>
        <dbReference type="PROSITE-ProRule" id="PRU10141"/>
    </source>
</evidence>
<accession>B8LBI9</accession>
<dbReference type="InterPro" id="IPR051681">
    <property type="entry name" value="Ser/Thr_Kinases-Pseudokinases"/>
</dbReference>
<organism evidence="6 7">
    <name type="scientific">Thalassiosira pseudonana</name>
    <name type="common">Marine diatom</name>
    <name type="synonym">Cyclotella nana</name>
    <dbReference type="NCBI Taxonomy" id="35128"/>
    <lineage>
        <taxon>Eukaryota</taxon>
        <taxon>Sar</taxon>
        <taxon>Stramenopiles</taxon>
        <taxon>Ochrophyta</taxon>
        <taxon>Bacillariophyta</taxon>
        <taxon>Coscinodiscophyceae</taxon>
        <taxon>Thalassiosirophycidae</taxon>
        <taxon>Thalassiosirales</taxon>
        <taxon>Thalassiosiraceae</taxon>
        <taxon>Thalassiosira</taxon>
    </lineage>
</organism>
<sequence length="617" mass="67390">MTSSRMKSTRLLRSFSFKKQSSNVHDYNDGLDADNYKNPAIPAFSTHPIYSNLPGAEEGRTKHNLSAHHVNHLAGLAKSTTAALSAADVAKMVAEGYDSKEDEDEDDFDLNGLHGSTLDSTGLGMNTSKHGSTAPSVDSKSLDDSEESCSKVLDTKTLLKSLGPNPTEESLALIAATRAREYLEECFSAEISSLDREKLNRVPQYSKSELVIATYLGKGSFSDAFEVIATVKEDPLGISVGIVAEDSKDLDMKLKALESKFGDTSVNGGGGEEEEFKPTRAQRNGSMDLAPPSNGRVTSRRRNTMSSSICVGTNARSNPVPREHKVALAMKCLRPQIRSDAEQFLIGVEDLIHETIMLSSLSHPNIIEIHGRAGGSVSNSFKLSDGYFILLDRLKDTLDSRMDRWAKSNAGGGKLPPSMSQVKVACAIADALSYLHQHAIVFRDLKPANVGFDSGGVLKLFDFGFPINMPSPNKEKEPGSDKDSSLLYDKCGTPRYMAPEVALGLGYGLSADVYSFGILYWEICALKKPFGKIKTANEFHSTVIVKKTRPKVEKKWPKNISEIIETSWSDAPSDRPSMAFVKTMLYASVRDLAAKPHDVGGNSWRKSVLSKRFTWDL</sequence>
<evidence type="ECO:0000256" key="2">
    <source>
        <dbReference type="ARBA" id="ARBA00022840"/>
    </source>
</evidence>
<dbReference type="Gene3D" id="1.10.510.10">
    <property type="entry name" value="Transferase(Phosphotransferase) domain 1"/>
    <property type="match status" value="1"/>
</dbReference>
<feature type="compositionally biased region" description="Polar residues" evidence="4">
    <location>
        <begin position="117"/>
        <end position="139"/>
    </location>
</feature>
<evidence type="ECO:0000256" key="4">
    <source>
        <dbReference type="SAM" id="MobiDB-lite"/>
    </source>
</evidence>
<evidence type="ECO:0000256" key="1">
    <source>
        <dbReference type="ARBA" id="ARBA00022741"/>
    </source>
</evidence>
<keyword evidence="1 3" id="KW-0547">Nucleotide-binding</keyword>
<dbReference type="KEGG" id="tps:THAPSDRAFT_8879"/>
<feature type="compositionally biased region" description="Acidic residues" evidence="4">
    <location>
        <begin position="100"/>
        <end position="109"/>
    </location>
</feature>
<dbReference type="Pfam" id="PF00069">
    <property type="entry name" value="Pkinase"/>
    <property type="match status" value="1"/>
</dbReference>
<feature type="region of interest" description="Disordered" evidence="4">
    <location>
        <begin position="262"/>
        <end position="304"/>
    </location>
</feature>